<dbReference type="RefSeq" id="WP_074722764.1">
    <property type="nucleotide sequence ID" value="NZ_CBCRVS010000018.1"/>
</dbReference>
<sequence>MKRNLGMTDKIIRGTIAAIIALLYLTNIISGTVAIIFGGIAVILFITSLISFCPMYSIFSHSSSRDNKSKT</sequence>
<keyword evidence="1" id="KW-0812">Transmembrane</keyword>
<dbReference type="InterPro" id="IPR021309">
    <property type="entry name" value="YgaP-like_TM"/>
</dbReference>
<dbReference type="AlphaFoldDB" id="A0A1H9IJ57"/>
<feature type="domain" description="Inner membrane protein YgaP-like transmembrane" evidence="2">
    <location>
        <begin position="1"/>
        <end position="64"/>
    </location>
</feature>
<keyword evidence="4" id="KW-1185">Reference proteome</keyword>
<proteinExistence type="predicted"/>
<name>A0A1H9IJ57_FLAFI</name>
<dbReference type="OrthoDB" id="9804804at2"/>
<feature type="transmembrane region" description="Helical" evidence="1">
    <location>
        <begin position="12"/>
        <end position="29"/>
    </location>
</feature>
<organism evidence="3 4">
    <name type="scientific">Flavobacterium frigoris</name>
    <dbReference type="NCBI Taxonomy" id="229204"/>
    <lineage>
        <taxon>Bacteria</taxon>
        <taxon>Pseudomonadati</taxon>
        <taxon>Bacteroidota</taxon>
        <taxon>Flavobacteriia</taxon>
        <taxon>Flavobacteriales</taxon>
        <taxon>Flavobacteriaceae</taxon>
        <taxon>Flavobacterium</taxon>
    </lineage>
</organism>
<dbReference type="Pfam" id="PF11127">
    <property type="entry name" value="YgaP-like_TM"/>
    <property type="match status" value="1"/>
</dbReference>
<evidence type="ECO:0000256" key="1">
    <source>
        <dbReference type="SAM" id="Phobius"/>
    </source>
</evidence>
<keyword evidence="1" id="KW-1133">Transmembrane helix</keyword>
<evidence type="ECO:0000259" key="2">
    <source>
        <dbReference type="Pfam" id="PF11127"/>
    </source>
</evidence>
<feature type="transmembrane region" description="Helical" evidence="1">
    <location>
        <begin position="35"/>
        <end position="59"/>
    </location>
</feature>
<dbReference type="Proteomes" id="UP000183658">
    <property type="component" value="Unassembled WGS sequence"/>
</dbReference>
<gene>
    <name evidence="3" type="ORF">SAMN05444355_10426</name>
</gene>
<keyword evidence="1" id="KW-0472">Membrane</keyword>
<evidence type="ECO:0000313" key="3">
    <source>
        <dbReference type="EMBL" id="SEQ74596.1"/>
    </source>
</evidence>
<evidence type="ECO:0000313" key="4">
    <source>
        <dbReference type="Proteomes" id="UP000183658"/>
    </source>
</evidence>
<dbReference type="EMBL" id="FOFZ01000004">
    <property type="protein sequence ID" value="SEQ74596.1"/>
    <property type="molecule type" value="Genomic_DNA"/>
</dbReference>
<reference evidence="4" key="1">
    <citation type="submission" date="2016-10" db="EMBL/GenBank/DDBJ databases">
        <authorList>
            <person name="Varghese N."/>
            <person name="Submissions S."/>
        </authorList>
    </citation>
    <scope>NUCLEOTIDE SEQUENCE [LARGE SCALE GENOMIC DNA]</scope>
    <source>
        <strain evidence="4">DSM 15719</strain>
    </source>
</reference>
<accession>A0A1H9IJ57</accession>
<protein>
    <recommendedName>
        <fullName evidence="2">Inner membrane protein YgaP-like transmembrane domain-containing protein</fullName>
    </recommendedName>
</protein>